<comment type="caution">
    <text evidence="1">The sequence shown here is derived from an EMBL/GenBank/DDBJ whole genome shotgun (WGS) entry which is preliminary data.</text>
</comment>
<dbReference type="CDD" id="cd07821">
    <property type="entry name" value="PYR_PYL_RCAR_like"/>
    <property type="match status" value="1"/>
</dbReference>
<dbReference type="InterPro" id="IPR023393">
    <property type="entry name" value="START-like_dom_sf"/>
</dbReference>
<name>A0ABS2HBR1_9VIBR</name>
<dbReference type="Pfam" id="PF10604">
    <property type="entry name" value="Polyketide_cyc2"/>
    <property type="match status" value="1"/>
</dbReference>
<accession>A0ABS2HBR1</accession>
<proteinExistence type="predicted"/>
<evidence type="ECO:0000313" key="1">
    <source>
        <dbReference type="EMBL" id="MBM7035035.1"/>
    </source>
</evidence>
<dbReference type="Gene3D" id="3.30.530.20">
    <property type="match status" value="1"/>
</dbReference>
<reference evidence="1 2" key="1">
    <citation type="submission" date="2021-02" db="EMBL/GenBank/DDBJ databases">
        <authorList>
            <person name="Park J.-S."/>
        </authorList>
    </citation>
    <scope>NUCLEOTIDE SEQUENCE [LARGE SCALE GENOMIC DNA]</scope>
    <source>
        <strain evidence="1 2">188UL20-2</strain>
    </source>
</reference>
<dbReference type="SUPFAM" id="SSF55961">
    <property type="entry name" value="Bet v1-like"/>
    <property type="match status" value="1"/>
</dbReference>
<dbReference type="RefSeq" id="WP_205156673.1">
    <property type="nucleotide sequence ID" value="NZ_JAFEUM010000001.1"/>
</dbReference>
<sequence length="168" mass="18420">MKQHIEKAMTFNLSASAVWKILDDFGGIEHYAPTIQSSSIIGETHTGLGAQRQCRFADGSSLIETIIEYNDGEGYRMELSDYSFPLKYMYSDISVIPLSDTSCEITMSTDFLVKAGPLGWLLGHFVMRPIMKGAFEKVMSGLACYTASGEVIGDALPTDNTLERLTAA</sequence>
<gene>
    <name evidence="1" type="ORF">JQC93_01345</name>
</gene>
<protein>
    <submittedName>
        <fullName evidence="1">SRPBCC family protein</fullName>
    </submittedName>
</protein>
<dbReference type="Proteomes" id="UP000809621">
    <property type="component" value="Unassembled WGS sequence"/>
</dbReference>
<keyword evidence="2" id="KW-1185">Reference proteome</keyword>
<dbReference type="InterPro" id="IPR019587">
    <property type="entry name" value="Polyketide_cyclase/dehydratase"/>
</dbReference>
<dbReference type="EMBL" id="JAFEUM010000001">
    <property type="protein sequence ID" value="MBM7035035.1"/>
    <property type="molecule type" value="Genomic_DNA"/>
</dbReference>
<evidence type="ECO:0000313" key="2">
    <source>
        <dbReference type="Proteomes" id="UP000809621"/>
    </source>
</evidence>
<organism evidence="1 2">
    <name type="scientific">Vibrio ulleungensis</name>
    <dbReference type="NCBI Taxonomy" id="2807619"/>
    <lineage>
        <taxon>Bacteria</taxon>
        <taxon>Pseudomonadati</taxon>
        <taxon>Pseudomonadota</taxon>
        <taxon>Gammaproteobacteria</taxon>
        <taxon>Vibrionales</taxon>
        <taxon>Vibrionaceae</taxon>
        <taxon>Vibrio</taxon>
    </lineage>
</organism>